<dbReference type="GO" id="GO:0006508">
    <property type="term" value="P:proteolysis"/>
    <property type="evidence" value="ECO:0007669"/>
    <property type="project" value="UniProtKB-KW"/>
</dbReference>
<evidence type="ECO:0000313" key="6">
    <source>
        <dbReference type="EMBL" id="VFP84400.1"/>
    </source>
</evidence>
<protein>
    <submittedName>
        <fullName evidence="6">Metalloprotease PmbA</fullName>
        <ecNumber evidence="6">3.4.-.-</ecNumber>
    </submittedName>
</protein>
<evidence type="ECO:0000313" key="7">
    <source>
        <dbReference type="Proteomes" id="UP000294418"/>
    </source>
</evidence>
<keyword evidence="6" id="KW-0482">Metalloprotease</keyword>
<dbReference type="OrthoDB" id="9803618at2"/>
<dbReference type="Pfam" id="PF19289">
    <property type="entry name" value="PmbA_TldD_3rd"/>
    <property type="match status" value="1"/>
</dbReference>
<evidence type="ECO:0000259" key="4">
    <source>
        <dbReference type="Pfam" id="PF19289"/>
    </source>
</evidence>
<feature type="domain" description="Metalloprotease TldD/E central" evidence="5">
    <location>
        <begin position="129"/>
        <end position="236"/>
    </location>
</feature>
<evidence type="ECO:0000259" key="5">
    <source>
        <dbReference type="Pfam" id="PF19290"/>
    </source>
</evidence>
<gene>
    <name evidence="6" type="primary">pmbA</name>
    <name evidence="6" type="ORF">ERCILAFE3058_488</name>
</gene>
<keyword evidence="6" id="KW-0378">Hydrolase</keyword>
<evidence type="ECO:0000256" key="1">
    <source>
        <dbReference type="ARBA" id="ARBA00002796"/>
    </source>
</evidence>
<feature type="domain" description="Metalloprotease TldD/E C-terminal" evidence="4">
    <location>
        <begin position="244"/>
        <end position="451"/>
    </location>
</feature>
<comment type="function">
    <text evidence="1">Probable metalloprotease.</text>
</comment>
<dbReference type="NCBIfam" id="NF008268">
    <property type="entry name" value="PRK11040.1"/>
    <property type="match status" value="1"/>
</dbReference>
<evidence type="ECO:0000256" key="2">
    <source>
        <dbReference type="ARBA" id="ARBA00005836"/>
    </source>
</evidence>
<sequence length="452" mass="50120">MKELSYVIEKCDVIEQRKSLDQAVKIALELVEHHCDEADVVILQTSGLSVKTSFGTIENIVFNRDVQLCLRILNKNHAGCVSSTDISVAAIKNAVQKALNIVRYTSMDPYSGIADRDILAWKIQDLDLYHPTEIDTEYAVKLASQAEKTALKFDPRIINTEGGFFDSRVSVKVVGNSYGMCQGYCATMYSLASGVVAKDNKSMERGAAYTSSRAIEDLQLPEYIGEKCARRALSRLSPRKIPTMTVPVMFSAEVAVDLFHALAMAINGACVYRKYTFLLHSLGKQILPKWLSIEEHPHLLKGIGSAPFDSEGVETQRRKIIKDGILQSWLLTSYSARRLGLQSTGHAGGIYNWLIVSHTLDFNDMLQQMGRGLFLTDLMGYSVNEMTGDYSRGASGFWVDNGVVQYPVHDITIAGNLKDMWRNIVSIGNDLEKHSRIQCGSVLLSSMKIGGE</sequence>
<organism evidence="6 7">
    <name type="scientific">Candidatus Erwinia haradaeae</name>
    <dbReference type="NCBI Taxonomy" id="1922217"/>
    <lineage>
        <taxon>Bacteria</taxon>
        <taxon>Pseudomonadati</taxon>
        <taxon>Pseudomonadota</taxon>
        <taxon>Gammaproteobacteria</taxon>
        <taxon>Enterobacterales</taxon>
        <taxon>Erwiniaceae</taxon>
        <taxon>Erwinia</taxon>
    </lineage>
</organism>
<dbReference type="Pfam" id="PF01523">
    <property type="entry name" value="PmbA_TldD_1st"/>
    <property type="match status" value="1"/>
</dbReference>
<dbReference type="SUPFAM" id="SSF111283">
    <property type="entry name" value="Putative modulator of DNA gyrase, PmbA/TldD"/>
    <property type="match status" value="1"/>
</dbReference>
<dbReference type="GO" id="GO:0008237">
    <property type="term" value="F:metallopeptidase activity"/>
    <property type="evidence" value="ECO:0007669"/>
    <property type="project" value="UniProtKB-KW"/>
</dbReference>
<evidence type="ECO:0000259" key="3">
    <source>
        <dbReference type="Pfam" id="PF01523"/>
    </source>
</evidence>
<dbReference type="RefSeq" id="WP_157989865.1">
    <property type="nucleotide sequence ID" value="NZ_LR217720.1"/>
</dbReference>
<dbReference type="EMBL" id="LR217720">
    <property type="protein sequence ID" value="VFP84400.1"/>
    <property type="molecule type" value="Genomic_DNA"/>
</dbReference>
<dbReference type="InterPro" id="IPR047657">
    <property type="entry name" value="PmbA"/>
</dbReference>
<name>A0A451DDD6_9GAMM</name>
<keyword evidence="6" id="KW-0645">Protease</keyword>
<proteinExistence type="inferred from homology"/>
<dbReference type="InterPro" id="IPR035068">
    <property type="entry name" value="TldD/PmbA_N"/>
</dbReference>
<reference evidence="6 7" key="1">
    <citation type="submission" date="2019-02" db="EMBL/GenBank/DDBJ databases">
        <authorList>
            <person name="Manzano-Marin A."/>
            <person name="Manzano-Marin A."/>
        </authorList>
    </citation>
    <scope>NUCLEOTIDE SEQUENCE [LARGE SCALE GENOMIC DNA]</scope>
    <source>
        <strain evidence="6 7">ErCilaricifoliae</strain>
    </source>
</reference>
<dbReference type="Gene3D" id="3.30.2290.10">
    <property type="entry name" value="PmbA/TldD superfamily"/>
    <property type="match status" value="1"/>
</dbReference>
<comment type="similarity">
    <text evidence="2">Belongs to the peptidase U62 family.</text>
</comment>
<dbReference type="PANTHER" id="PTHR43421">
    <property type="entry name" value="METALLOPROTEASE PMBA"/>
    <property type="match status" value="1"/>
</dbReference>
<accession>A0A451DDD6</accession>
<dbReference type="InterPro" id="IPR036059">
    <property type="entry name" value="TldD/PmbA_sf"/>
</dbReference>
<dbReference type="InterPro" id="IPR045569">
    <property type="entry name" value="Metalloprtase-TldD/E_C"/>
</dbReference>
<dbReference type="Pfam" id="PF19290">
    <property type="entry name" value="PmbA_TldD_2nd"/>
    <property type="match status" value="1"/>
</dbReference>
<feature type="domain" description="Metalloprotease TldD/E N-terminal" evidence="3">
    <location>
        <begin position="38"/>
        <end position="101"/>
    </location>
</feature>
<dbReference type="EC" id="3.4.-.-" evidence="6"/>
<dbReference type="PANTHER" id="PTHR43421:SF1">
    <property type="entry name" value="METALLOPROTEASE PMBA"/>
    <property type="match status" value="1"/>
</dbReference>
<dbReference type="GO" id="GO:0005829">
    <property type="term" value="C:cytosol"/>
    <property type="evidence" value="ECO:0007669"/>
    <property type="project" value="TreeGrafter"/>
</dbReference>
<dbReference type="Proteomes" id="UP000294418">
    <property type="component" value="Chromosome"/>
</dbReference>
<dbReference type="AlphaFoldDB" id="A0A451DDD6"/>
<dbReference type="InterPro" id="IPR002510">
    <property type="entry name" value="Metalloprtase-TldD/E_N"/>
</dbReference>
<dbReference type="InterPro" id="IPR045570">
    <property type="entry name" value="Metalloprtase-TldD/E_cen_dom"/>
</dbReference>